<feature type="region of interest" description="Disordered" evidence="1">
    <location>
        <begin position="327"/>
        <end position="362"/>
    </location>
</feature>
<evidence type="ECO:0000259" key="2">
    <source>
        <dbReference type="PROSITE" id="PS50142"/>
    </source>
</evidence>
<accession>A0A194VNF8</accession>
<feature type="region of interest" description="Disordered" evidence="1">
    <location>
        <begin position="250"/>
        <end position="277"/>
    </location>
</feature>
<dbReference type="InterPro" id="IPR000999">
    <property type="entry name" value="RNase_III_dom"/>
</dbReference>
<feature type="compositionally biased region" description="Basic and acidic residues" evidence="1">
    <location>
        <begin position="344"/>
        <end position="355"/>
    </location>
</feature>
<dbReference type="AlphaFoldDB" id="A0A194VNF8"/>
<feature type="domain" description="RNase III" evidence="2">
    <location>
        <begin position="18"/>
        <end position="131"/>
    </location>
</feature>
<protein>
    <submittedName>
        <fullName evidence="3">Ribonuclease 3</fullName>
    </submittedName>
</protein>
<evidence type="ECO:0000313" key="3">
    <source>
        <dbReference type="EMBL" id="KUI65522.1"/>
    </source>
</evidence>
<dbReference type="Proteomes" id="UP000078559">
    <property type="component" value="Chromosome 1"/>
</dbReference>
<feature type="compositionally biased region" description="Polar residues" evidence="1">
    <location>
        <begin position="250"/>
        <end position="274"/>
    </location>
</feature>
<dbReference type="PROSITE" id="PS50142">
    <property type="entry name" value="RNASE_3_2"/>
    <property type="match status" value="1"/>
</dbReference>
<gene>
    <name evidence="3" type="ORF">VM1G_01212</name>
</gene>
<dbReference type="Gene3D" id="1.10.1520.10">
    <property type="entry name" value="Ribonuclease III domain"/>
    <property type="match status" value="1"/>
</dbReference>
<dbReference type="SMART" id="SM00535">
    <property type="entry name" value="RIBOc"/>
    <property type="match status" value="1"/>
</dbReference>
<feature type="compositionally biased region" description="Low complexity" evidence="1">
    <location>
        <begin position="332"/>
        <end position="343"/>
    </location>
</feature>
<reference evidence="3" key="1">
    <citation type="submission" date="2014-12" db="EMBL/GenBank/DDBJ databases">
        <title>Genome Sequence of Valsa Canker Pathogens Uncovers a Specific Adaption of Colonization on Woody Bark.</title>
        <authorList>
            <person name="Yin Z."/>
            <person name="Liu H."/>
            <person name="Gao X."/>
            <person name="Li Z."/>
            <person name="Song N."/>
            <person name="Ke X."/>
            <person name="Dai Q."/>
            <person name="Wu Y."/>
            <person name="Sun Y."/>
            <person name="Xu J.-R."/>
            <person name="Kang Z.K."/>
            <person name="Wang L."/>
            <person name="Huang L."/>
        </authorList>
    </citation>
    <scope>NUCLEOTIDE SEQUENCE [LARGE SCALE GENOMIC DNA]</scope>
    <source>
        <strain evidence="3">03-8</strain>
    </source>
</reference>
<evidence type="ECO:0000256" key="1">
    <source>
        <dbReference type="SAM" id="MobiDB-lite"/>
    </source>
</evidence>
<dbReference type="GO" id="GO:0004525">
    <property type="term" value="F:ribonuclease III activity"/>
    <property type="evidence" value="ECO:0007669"/>
    <property type="project" value="InterPro"/>
</dbReference>
<keyword evidence="4" id="KW-1185">Reference proteome</keyword>
<dbReference type="EMBL" id="CM003098">
    <property type="protein sequence ID" value="KUI65522.1"/>
    <property type="molecule type" value="Genomic_DNA"/>
</dbReference>
<dbReference type="InterPro" id="IPR036389">
    <property type="entry name" value="RNase_III_sf"/>
</dbReference>
<name>A0A194VNF8_CYTMA</name>
<evidence type="ECO:0000313" key="4">
    <source>
        <dbReference type="Proteomes" id="UP000078559"/>
    </source>
</evidence>
<dbReference type="SMR" id="A0A194VNF8"/>
<dbReference type="SUPFAM" id="SSF69065">
    <property type="entry name" value="RNase III domain-like"/>
    <property type="match status" value="1"/>
</dbReference>
<dbReference type="Pfam" id="PF00636">
    <property type="entry name" value="Ribonuclease_3"/>
    <property type="match status" value="1"/>
</dbReference>
<dbReference type="OrthoDB" id="67027at2759"/>
<organism evidence="3 4">
    <name type="scientific">Cytospora mali</name>
    <name type="common">Apple Valsa canker fungus</name>
    <name type="synonym">Valsa mali</name>
    <dbReference type="NCBI Taxonomy" id="578113"/>
    <lineage>
        <taxon>Eukaryota</taxon>
        <taxon>Fungi</taxon>
        <taxon>Dikarya</taxon>
        <taxon>Ascomycota</taxon>
        <taxon>Pezizomycotina</taxon>
        <taxon>Sordariomycetes</taxon>
        <taxon>Sordariomycetidae</taxon>
        <taxon>Diaporthales</taxon>
        <taxon>Cytosporaceae</taxon>
        <taxon>Cytospora</taxon>
    </lineage>
</organism>
<sequence>MAIPLRGWARPRSVAARLAACEQLIGHNFNNLDLLKQALDSRESVSRRLAILGDRVVETHLAHRWWEKKDLDSAQWQEMRITVLCNQNLSNVGFRTGINECTIPDSCDRSMTTRMATTTEAVLAAVWVDTNRDAAALDKVIDRLGLTHILLDAGTPRAWLYAPITSRRTLSRRFFSGHHLALTKVLSQLEQVMTPPRVFTGEKVRLAFNESSIKKEIESENSEAQKPDQASSSTWDRLKYIWVGNDAMSQLSRQRTQPKSESPMDSEQPESNEGINLATDDVVHASLPEDQRTERSAPSDVDVKEGGQGLLQSAHDEDCLLMERAPKNEGISKAAPSNASSDASDTKKSQVKDLDSSSAHVAGTDVQASLKKSSENVILTNAQGVPEGDSSTQNDANARGQERLELVQALEKRIQKLSKKQSAKPNDTRLEILNETMARLEALKENTVEHYQ</sequence>
<dbReference type="GO" id="GO:0006396">
    <property type="term" value="P:RNA processing"/>
    <property type="evidence" value="ECO:0007669"/>
    <property type="project" value="InterPro"/>
</dbReference>
<proteinExistence type="predicted"/>